<evidence type="ECO:0000256" key="2">
    <source>
        <dbReference type="ARBA" id="ARBA00022692"/>
    </source>
</evidence>
<dbReference type="Pfam" id="PF01124">
    <property type="entry name" value="MAPEG"/>
    <property type="match status" value="1"/>
</dbReference>
<comment type="caution">
    <text evidence="6">The sequence shown here is derived from an EMBL/GenBank/DDBJ whole genome shotgun (WGS) entry which is preliminary data.</text>
</comment>
<keyword evidence="3 5" id="KW-1133">Transmembrane helix</keyword>
<dbReference type="AlphaFoldDB" id="A0A6I4TQY1"/>
<organism evidence="6 7">
    <name type="scientific">Croceibacterium xixiisoli</name>
    <dbReference type="NCBI Taxonomy" id="1476466"/>
    <lineage>
        <taxon>Bacteria</taxon>
        <taxon>Pseudomonadati</taxon>
        <taxon>Pseudomonadota</taxon>
        <taxon>Alphaproteobacteria</taxon>
        <taxon>Sphingomonadales</taxon>
        <taxon>Erythrobacteraceae</taxon>
        <taxon>Croceibacterium</taxon>
    </lineage>
</organism>
<evidence type="ECO:0000313" key="7">
    <source>
        <dbReference type="Proteomes" id="UP000469430"/>
    </source>
</evidence>
<dbReference type="InterPro" id="IPR001129">
    <property type="entry name" value="Membr-assoc_MAPEG"/>
</dbReference>
<sequence length="131" mass="14012">MSVELTILAIGCVFAVVQIFVAAEFEAGQRGFKWAVSSREGDAPEWSPLVGRLKRAQANYLETFPVFVAAVLIVEVAGRTSGLTEAGAIVWLAARVAFWIVYAIGIPVLRSLLFAVSIGGIGMVLWPALFG</sequence>
<accession>A0A6I4TQY1</accession>
<feature type="transmembrane region" description="Helical" evidence="5">
    <location>
        <begin position="112"/>
        <end position="130"/>
    </location>
</feature>
<evidence type="ECO:0000256" key="3">
    <source>
        <dbReference type="ARBA" id="ARBA00022989"/>
    </source>
</evidence>
<dbReference type="OrthoDB" id="7743618at2"/>
<proteinExistence type="predicted"/>
<dbReference type="RefSeq" id="WP_161389970.1">
    <property type="nucleotide sequence ID" value="NZ_JBHSCP010000001.1"/>
</dbReference>
<keyword evidence="4 5" id="KW-0472">Membrane</keyword>
<feature type="transmembrane region" description="Helical" evidence="5">
    <location>
        <begin position="6"/>
        <end position="23"/>
    </location>
</feature>
<dbReference type="PANTHER" id="PTHR35371:SF1">
    <property type="entry name" value="BLR7753 PROTEIN"/>
    <property type="match status" value="1"/>
</dbReference>
<dbReference type="EMBL" id="WTYJ01000001">
    <property type="protein sequence ID" value="MXO98316.1"/>
    <property type="molecule type" value="Genomic_DNA"/>
</dbReference>
<gene>
    <name evidence="6" type="ORF">GRI97_04875</name>
</gene>
<dbReference type="Proteomes" id="UP000469430">
    <property type="component" value="Unassembled WGS sequence"/>
</dbReference>
<reference evidence="6 7" key="1">
    <citation type="submission" date="2019-12" db="EMBL/GenBank/DDBJ databases">
        <title>Genomic-based taxomic classification of the family Erythrobacteraceae.</title>
        <authorList>
            <person name="Xu L."/>
        </authorList>
    </citation>
    <scope>NUCLEOTIDE SEQUENCE [LARGE SCALE GENOMIC DNA]</scope>
    <source>
        <strain evidence="6 7">S36</strain>
    </source>
</reference>
<dbReference type="GO" id="GO:0016020">
    <property type="term" value="C:membrane"/>
    <property type="evidence" value="ECO:0007669"/>
    <property type="project" value="UniProtKB-SubCell"/>
</dbReference>
<protein>
    <recommendedName>
        <fullName evidence="8">MAPEG family protein</fullName>
    </recommendedName>
</protein>
<evidence type="ECO:0008006" key="8">
    <source>
        <dbReference type="Google" id="ProtNLM"/>
    </source>
</evidence>
<evidence type="ECO:0000256" key="4">
    <source>
        <dbReference type="ARBA" id="ARBA00023136"/>
    </source>
</evidence>
<keyword evidence="7" id="KW-1185">Reference proteome</keyword>
<feature type="transmembrane region" description="Helical" evidence="5">
    <location>
        <begin position="86"/>
        <end position="105"/>
    </location>
</feature>
<name>A0A6I4TQY1_9SPHN</name>
<evidence type="ECO:0000256" key="5">
    <source>
        <dbReference type="SAM" id="Phobius"/>
    </source>
</evidence>
<dbReference type="InterPro" id="IPR023352">
    <property type="entry name" value="MAPEG-like_dom_sf"/>
</dbReference>
<feature type="transmembrane region" description="Helical" evidence="5">
    <location>
        <begin position="60"/>
        <end position="80"/>
    </location>
</feature>
<dbReference type="SUPFAM" id="SSF161084">
    <property type="entry name" value="MAPEG domain-like"/>
    <property type="match status" value="1"/>
</dbReference>
<dbReference type="Gene3D" id="1.20.120.550">
    <property type="entry name" value="Membrane associated eicosanoid/glutathione metabolism-like domain"/>
    <property type="match status" value="1"/>
</dbReference>
<evidence type="ECO:0000256" key="1">
    <source>
        <dbReference type="ARBA" id="ARBA00004370"/>
    </source>
</evidence>
<keyword evidence="2 5" id="KW-0812">Transmembrane</keyword>
<dbReference type="PANTHER" id="PTHR35371">
    <property type="entry name" value="INNER MEMBRANE PROTEIN"/>
    <property type="match status" value="1"/>
</dbReference>
<evidence type="ECO:0000313" key="6">
    <source>
        <dbReference type="EMBL" id="MXO98316.1"/>
    </source>
</evidence>
<comment type="subcellular location">
    <subcellularLocation>
        <location evidence="1">Membrane</location>
    </subcellularLocation>
</comment>